<organism evidence="2 3">
    <name type="scientific">Pseudomonas fluorescens</name>
    <dbReference type="NCBI Taxonomy" id="294"/>
    <lineage>
        <taxon>Bacteria</taxon>
        <taxon>Pseudomonadati</taxon>
        <taxon>Pseudomonadota</taxon>
        <taxon>Gammaproteobacteria</taxon>
        <taxon>Pseudomonadales</taxon>
        <taxon>Pseudomonadaceae</taxon>
        <taxon>Pseudomonas</taxon>
    </lineage>
</organism>
<reference evidence="2 3" key="1">
    <citation type="submission" date="2019-09" db="EMBL/GenBank/DDBJ databases">
        <authorList>
            <person name="Chandra G."/>
            <person name="Truman W A."/>
        </authorList>
    </citation>
    <scope>NUCLEOTIDE SEQUENCE [LARGE SCALE GENOMIC DNA]</scope>
    <source>
        <strain evidence="2">PS673</strain>
    </source>
</reference>
<feature type="compositionally biased region" description="Basic and acidic residues" evidence="1">
    <location>
        <begin position="71"/>
        <end position="80"/>
    </location>
</feature>
<feature type="region of interest" description="Disordered" evidence="1">
    <location>
        <begin position="71"/>
        <end position="101"/>
    </location>
</feature>
<dbReference type="AlphaFoldDB" id="A0A5E6P0J2"/>
<feature type="compositionally biased region" description="Polar residues" evidence="1">
    <location>
        <begin position="92"/>
        <end position="101"/>
    </location>
</feature>
<protein>
    <submittedName>
        <fullName evidence="2">Uncharacterized protein</fullName>
    </submittedName>
</protein>
<accession>A0A5E6P0J2</accession>
<evidence type="ECO:0000313" key="3">
    <source>
        <dbReference type="Proteomes" id="UP000344274"/>
    </source>
</evidence>
<evidence type="ECO:0000256" key="1">
    <source>
        <dbReference type="SAM" id="MobiDB-lite"/>
    </source>
</evidence>
<dbReference type="Proteomes" id="UP000344274">
    <property type="component" value="Unassembled WGS sequence"/>
</dbReference>
<sequence length="106" mass="11964">MPYRGNQVNAMHFLRAHKSTTFRFLGVLFLSAFPLYSLAHDEHSVESTTIEYYEVETSPDDSQKLSHLKIHSENEYHADEQSSDSTLPAPPQSDTGMSYASSLILL</sequence>
<proteinExistence type="predicted"/>
<gene>
    <name evidence="2" type="ORF">PS673_00064</name>
</gene>
<evidence type="ECO:0000313" key="2">
    <source>
        <dbReference type="EMBL" id="VVM36756.1"/>
    </source>
</evidence>
<name>A0A5E6P0J2_PSEFL</name>
<dbReference type="EMBL" id="CABVHB010000001">
    <property type="protein sequence ID" value="VVM36756.1"/>
    <property type="molecule type" value="Genomic_DNA"/>
</dbReference>